<gene>
    <name evidence="2" type="ORF">CLV31_107130</name>
</gene>
<keyword evidence="1" id="KW-1133">Transmembrane helix</keyword>
<organism evidence="2 3">
    <name type="scientific">Algoriphagus aquaeductus</name>
    <dbReference type="NCBI Taxonomy" id="475299"/>
    <lineage>
        <taxon>Bacteria</taxon>
        <taxon>Pseudomonadati</taxon>
        <taxon>Bacteroidota</taxon>
        <taxon>Cytophagia</taxon>
        <taxon>Cytophagales</taxon>
        <taxon>Cyclobacteriaceae</taxon>
        <taxon>Algoriphagus</taxon>
    </lineage>
</organism>
<evidence type="ECO:0008006" key="4">
    <source>
        <dbReference type="Google" id="ProtNLM"/>
    </source>
</evidence>
<dbReference type="RefSeq" id="WP_111392981.1">
    <property type="nucleotide sequence ID" value="NZ_QKTX01000007.1"/>
</dbReference>
<keyword evidence="1" id="KW-0472">Membrane</keyword>
<accession>A0A326RTW7</accession>
<evidence type="ECO:0000256" key="1">
    <source>
        <dbReference type="SAM" id="Phobius"/>
    </source>
</evidence>
<dbReference type="AlphaFoldDB" id="A0A326RTW7"/>
<proteinExistence type="predicted"/>
<comment type="caution">
    <text evidence="2">The sequence shown here is derived from an EMBL/GenBank/DDBJ whole genome shotgun (WGS) entry which is preliminary data.</text>
</comment>
<evidence type="ECO:0000313" key="2">
    <source>
        <dbReference type="EMBL" id="PZV83178.1"/>
    </source>
</evidence>
<evidence type="ECO:0000313" key="3">
    <source>
        <dbReference type="Proteomes" id="UP000248917"/>
    </source>
</evidence>
<keyword evidence="1" id="KW-0812">Transmembrane</keyword>
<feature type="transmembrane region" description="Helical" evidence="1">
    <location>
        <begin position="39"/>
        <end position="57"/>
    </location>
</feature>
<protein>
    <recommendedName>
        <fullName evidence="4">YtxH-like protein</fullName>
    </recommendedName>
</protein>
<sequence length="111" mass="12000">MREIENGEAAILDKVSHGIEETQPLKTNYNPMKTTKTKLALWIGGLAAGVAAGALIYQNREKLGPQKEKLSKLLGELQKTGEELGKKIKAAGLESIERGKALTQSTAEKLN</sequence>
<dbReference type="Proteomes" id="UP000248917">
    <property type="component" value="Unassembled WGS sequence"/>
</dbReference>
<reference evidence="2 3" key="1">
    <citation type="submission" date="2018-06" db="EMBL/GenBank/DDBJ databases">
        <title>Genomic Encyclopedia of Archaeal and Bacterial Type Strains, Phase II (KMG-II): from individual species to whole genera.</title>
        <authorList>
            <person name="Goeker M."/>
        </authorList>
    </citation>
    <scope>NUCLEOTIDE SEQUENCE [LARGE SCALE GENOMIC DNA]</scope>
    <source>
        <strain evidence="2 3">T4</strain>
    </source>
</reference>
<dbReference type="EMBL" id="QKTX01000007">
    <property type="protein sequence ID" value="PZV83178.1"/>
    <property type="molecule type" value="Genomic_DNA"/>
</dbReference>
<name>A0A326RTW7_9BACT</name>
<keyword evidence="3" id="KW-1185">Reference proteome</keyword>
<dbReference type="OrthoDB" id="826473at2"/>